<dbReference type="GO" id="GO:0046872">
    <property type="term" value="F:metal ion binding"/>
    <property type="evidence" value="ECO:0007669"/>
    <property type="project" value="UniProtKB-KW"/>
</dbReference>
<dbReference type="InterPro" id="IPR029056">
    <property type="entry name" value="Ribokinase-like"/>
</dbReference>
<dbReference type="OrthoDB" id="5847021at2759"/>
<dbReference type="EMBL" id="CAHIKZ030003445">
    <property type="protein sequence ID" value="CAE1300568.1"/>
    <property type="molecule type" value="Genomic_DNA"/>
</dbReference>
<dbReference type="PANTHER" id="PTHR21208">
    <property type="entry name" value="ADP-DEPENDENT GLUCOKINASE"/>
    <property type="match status" value="1"/>
</dbReference>
<evidence type="ECO:0000256" key="1">
    <source>
        <dbReference type="ARBA" id="ARBA00022679"/>
    </source>
</evidence>
<sequence length="364" mass="40959">MGTKLYFTSLLVLILACLCTVWLTKPDLSDSVLYKVNEWVNDIKKFTKSFSSQNEDGGVVLNDNETKEEESIIAAWNNFIKPPSKKFKRISVGINSCVDLIVRALPVFEALHIRPGSAKDHAILKNFDDLQETFSYFFSKGSAAERSYMNKEEFDKMVSVAENISNSQVIPLITSLGLNEEELALLSYVGKGPHTESSPTLKVSHAGSSHNNQPEIHKVSDVILWLLKTYGHSRKSFEESRLTRIHFHSLTYHIVGTLPEAWTNSESAVAAGTEVAGRQACNIEQLESDKVELKIPKTFKLHSNDDKLREIDEKRPVISWDMEGYHFVFSPVLVCRHPIKTVGLGDAISSTGLMYSQFLTKYRL</sequence>
<reference evidence="7" key="1">
    <citation type="submission" date="2021-01" db="EMBL/GenBank/DDBJ databases">
        <authorList>
            <person name="Li R."/>
            <person name="Bekaert M."/>
        </authorList>
    </citation>
    <scope>NUCLEOTIDE SEQUENCE</scope>
    <source>
        <strain evidence="7">Farmed</strain>
    </source>
</reference>
<evidence type="ECO:0000313" key="7">
    <source>
        <dbReference type="EMBL" id="CAE1300568.1"/>
    </source>
</evidence>
<dbReference type="AlphaFoldDB" id="A0A812DHW5"/>
<keyword evidence="6" id="KW-0732">Signal</keyword>
<keyword evidence="3" id="KW-0418">Kinase</keyword>
<keyword evidence="1 7" id="KW-0808">Transferase</keyword>
<dbReference type="Gene3D" id="3.40.1190.20">
    <property type="match status" value="1"/>
</dbReference>
<comment type="caution">
    <text evidence="7">The sequence shown here is derived from an EMBL/GenBank/DDBJ whole genome shotgun (WGS) entry which is preliminary data.</text>
</comment>
<dbReference type="Proteomes" id="UP000597762">
    <property type="component" value="Unassembled WGS sequence"/>
</dbReference>
<protein>
    <submittedName>
        <fullName evidence="7">ADPGK</fullName>
        <ecNumber evidence="7">2.7.1.147</ecNumber>
    </submittedName>
</protein>
<dbReference type="PROSITE" id="PS51257">
    <property type="entry name" value="PROKAR_LIPOPROTEIN"/>
    <property type="match status" value="1"/>
</dbReference>
<dbReference type="GO" id="GO:0006096">
    <property type="term" value="P:glycolytic process"/>
    <property type="evidence" value="ECO:0007669"/>
    <property type="project" value="UniProtKB-KW"/>
</dbReference>
<dbReference type="PROSITE" id="PS51255">
    <property type="entry name" value="ADPK"/>
    <property type="match status" value="1"/>
</dbReference>
<feature type="chain" id="PRO_5032688901" evidence="6">
    <location>
        <begin position="27"/>
        <end position="364"/>
    </location>
</feature>
<evidence type="ECO:0000313" key="8">
    <source>
        <dbReference type="Proteomes" id="UP000597762"/>
    </source>
</evidence>
<keyword evidence="2" id="KW-0479">Metal-binding</keyword>
<dbReference type="InterPro" id="IPR007666">
    <property type="entry name" value="ADP_PFK/GK"/>
</dbReference>
<accession>A0A812DHW5</accession>
<dbReference type="EC" id="2.7.1.147" evidence="7"/>
<dbReference type="GO" id="GO:0005783">
    <property type="term" value="C:endoplasmic reticulum"/>
    <property type="evidence" value="ECO:0007669"/>
    <property type="project" value="TreeGrafter"/>
</dbReference>
<dbReference type="GO" id="GO:0006006">
    <property type="term" value="P:glucose metabolic process"/>
    <property type="evidence" value="ECO:0007669"/>
    <property type="project" value="TreeGrafter"/>
</dbReference>
<dbReference type="SUPFAM" id="SSF53613">
    <property type="entry name" value="Ribokinase-like"/>
    <property type="match status" value="2"/>
</dbReference>
<keyword evidence="4" id="KW-0460">Magnesium</keyword>
<keyword evidence="5" id="KW-0324">Glycolysis</keyword>
<evidence type="ECO:0000256" key="4">
    <source>
        <dbReference type="ARBA" id="ARBA00022842"/>
    </source>
</evidence>
<keyword evidence="8" id="KW-1185">Reference proteome</keyword>
<dbReference type="GO" id="GO:0043843">
    <property type="term" value="F:ADP-specific glucokinase activity"/>
    <property type="evidence" value="ECO:0007669"/>
    <property type="project" value="UniProtKB-EC"/>
</dbReference>
<evidence type="ECO:0000256" key="3">
    <source>
        <dbReference type="ARBA" id="ARBA00022777"/>
    </source>
</evidence>
<feature type="signal peptide" evidence="6">
    <location>
        <begin position="1"/>
        <end position="26"/>
    </location>
</feature>
<evidence type="ECO:0000256" key="2">
    <source>
        <dbReference type="ARBA" id="ARBA00022723"/>
    </source>
</evidence>
<evidence type="ECO:0000256" key="5">
    <source>
        <dbReference type="ARBA" id="ARBA00023152"/>
    </source>
</evidence>
<dbReference type="Pfam" id="PF04587">
    <property type="entry name" value="ADP_PFK_GK"/>
    <property type="match status" value="1"/>
</dbReference>
<dbReference type="PANTHER" id="PTHR21208:SF0">
    <property type="entry name" value="ADP-DEPENDENT GLUCOKINASE"/>
    <property type="match status" value="1"/>
</dbReference>
<evidence type="ECO:0000256" key="6">
    <source>
        <dbReference type="SAM" id="SignalP"/>
    </source>
</evidence>
<organism evidence="7 8">
    <name type="scientific">Acanthosepion pharaonis</name>
    <name type="common">Pharaoh cuttlefish</name>
    <name type="synonym">Sepia pharaonis</name>
    <dbReference type="NCBI Taxonomy" id="158019"/>
    <lineage>
        <taxon>Eukaryota</taxon>
        <taxon>Metazoa</taxon>
        <taxon>Spiralia</taxon>
        <taxon>Lophotrochozoa</taxon>
        <taxon>Mollusca</taxon>
        <taxon>Cephalopoda</taxon>
        <taxon>Coleoidea</taxon>
        <taxon>Decapodiformes</taxon>
        <taxon>Sepiida</taxon>
        <taxon>Sepiina</taxon>
        <taxon>Sepiidae</taxon>
        <taxon>Acanthosepion</taxon>
    </lineage>
</organism>
<gene>
    <name evidence="7" type="ORF">SPHA_53926</name>
</gene>
<name>A0A812DHW5_ACAPH</name>
<proteinExistence type="predicted"/>